<accession>A0ABQ8Z1L9</accession>
<evidence type="ECO:0000313" key="3">
    <source>
        <dbReference type="Proteomes" id="UP001150062"/>
    </source>
</evidence>
<evidence type="ECO:0000259" key="1">
    <source>
        <dbReference type="Pfam" id="PF12706"/>
    </source>
</evidence>
<reference evidence="2" key="1">
    <citation type="submission" date="2022-08" db="EMBL/GenBank/DDBJ databases">
        <title>Novel sulfate-reducing endosymbionts in the free-living metamonad Anaeramoeba.</title>
        <authorList>
            <person name="Jerlstrom-Hultqvist J."/>
            <person name="Cepicka I."/>
            <person name="Gallot-Lavallee L."/>
            <person name="Salas-Leiva D."/>
            <person name="Curtis B.A."/>
            <person name="Zahonova K."/>
            <person name="Pipaliya S."/>
            <person name="Dacks J."/>
            <person name="Roger A.J."/>
        </authorList>
    </citation>
    <scope>NUCLEOTIDE SEQUENCE</scope>
    <source>
        <strain evidence="2">Schooner1</strain>
    </source>
</reference>
<dbReference type="InterPro" id="IPR001279">
    <property type="entry name" value="Metallo-B-lactamas"/>
</dbReference>
<dbReference type="InterPro" id="IPR036866">
    <property type="entry name" value="RibonucZ/Hydroxyglut_hydro"/>
</dbReference>
<name>A0ABQ8Z1L9_9EUKA</name>
<gene>
    <name evidence="2" type="ORF">M0813_15516</name>
</gene>
<dbReference type="GO" id="GO:0016787">
    <property type="term" value="F:hydrolase activity"/>
    <property type="evidence" value="ECO:0007669"/>
    <property type="project" value="UniProtKB-KW"/>
</dbReference>
<proteinExistence type="predicted"/>
<dbReference type="EMBL" id="JAOAOG010000073">
    <property type="protein sequence ID" value="KAJ6250704.1"/>
    <property type="molecule type" value="Genomic_DNA"/>
</dbReference>
<keyword evidence="2" id="KW-0378">Hydrolase</keyword>
<protein>
    <submittedName>
        <fullName evidence="2">Hydrolase -related</fullName>
    </submittedName>
</protein>
<feature type="domain" description="Metallo-beta-lactamase" evidence="1">
    <location>
        <begin position="56"/>
        <end position="173"/>
    </location>
</feature>
<evidence type="ECO:0000313" key="2">
    <source>
        <dbReference type="EMBL" id="KAJ6250704.1"/>
    </source>
</evidence>
<organism evidence="2 3">
    <name type="scientific">Anaeramoeba flamelloides</name>
    <dbReference type="NCBI Taxonomy" id="1746091"/>
    <lineage>
        <taxon>Eukaryota</taxon>
        <taxon>Metamonada</taxon>
        <taxon>Anaeramoebidae</taxon>
        <taxon>Anaeramoeba</taxon>
    </lineage>
</organism>
<dbReference type="PANTHER" id="PTHR42663:SF6">
    <property type="entry name" value="HYDROLASE C777.06C-RELATED"/>
    <property type="match status" value="1"/>
</dbReference>
<dbReference type="Pfam" id="PF12706">
    <property type="entry name" value="Lactamase_B_2"/>
    <property type="match status" value="1"/>
</dbReference>
<dbReference type="SUPFAM" id="SSF56281">
    <property type="entry name" value="Metallo-hydrolase/oxidoreductase"/>
    <property type="match status" value="1"/>
</dbReference>
<dbReference type="Proteomes" id="UP001150062">
    <property type="component" value="Unassembled WGS sequence"/>
</dbReference>
<dbReference type="PANTHER" id="PTHR42663">
    <property type="entry name" value="HYDROLASE C777.06C-RELATED-RELATED"/>
    <property type="match status" value="1"/>
</dbReference>
<sequence>MTKLIATLIGSGTSYGVPVPGCFCEVCCSKSKKDKRLRSSLLIQKINENNKEENVNIIIDAGPDFRRQALKYNIDHINGIAVTHTHSDHIAGFDDVYSFAIRNKQIPVYSSLGCYGGMVERFGYIWEKEKRSEYLPWHEIKGNKQFEIEGIPITPIDVVHSVAQTHAFRIGDFVYMP</sequence>
<comment type="caution">
    <text evidence="2">The sequence shown here is derived from an EMBL/GenBank/DDBJ whole genome shotgun (WGS) entry which is preliminary data.</text>
</comment>
<dbReference type="CDD" id="cd16279">
    <property type="entry name" value="metallo-hydrolase-like_MBL-fold"/>
    <property type="match status" value="1"/>
</dbReference>
<dbReference type="Gene3D" id="3.60.15.10">
    <property type="entry name" value="Ribonuclease Z/Hydroxyacylglutathione hydrolase-like"/>
    <property type="match status" value="1"/>
</dbReference>
<keyword evidence="3" id="KW-1185">Reference proteome</keyword>